<proteinExistence type="inferred from homology"/>
<dbReference type="CDD" id="cd05374">
    <property type="entry name" value="17beta-HSD-like_SDR_c"/>
    <property type="match status" value="1"/>
</dbReference>
<comment type="caution">
    <text evidence="4">The sequence shown here is derived from an EMBL/GenBank/DDBJ whole genome shotgun (WGS) entry which is preliminary data.</text>
</comment>
<keyword evidence="2" id="KW-0560">Oxidoreductase</keyword>
<name>A0A495JEK9_9ACTN</name>
<dbReference type="Pfam" id="PF00106">
    <property type="entry name" value="adh_short"/>
    <property type="match status" value="1"/>
</dbReference>
<evidence type="ECO:0000256" key="1">
    <source>
        <dbReference type="ARBA" id="ARBA00006484"/>
    </source>
</evidence>
<dbReference type="GO" id="GO:0016491">
    <property type="term" value="F:oxidoreductase activity"/>
    <property type="evidence" value="ECO:0007669"/>
    <property type="project" value="UniProtKB-KW"/>
</dbReference>
<keyword evidence="5" id="KW-1185">Reference proteome</keyword>
<dbReference type="PROSITE" id="PS00061">
    <property type="entry name" value="ADH_SHORT"/>
    <property type="match status" value="1"/>
</dbReference>
<dbReference type="InterPro" id="IPR036291">
    <property type="entry name" value="NAD(P)-bd_dom_sf"/>
</dbReference>
<dbReference type="Gene3D" id="3.40.50.720">
    <property type="entry name" value="NAD(P)-binding Rossmann-like Domain"/>
    <property type="match status" value="1"/>
</dbReference>
<protein>
    <submittedName>
        <fullName evidence="4">NADP-dependent 3-hydroxy acid dehydrogenase YdfG</fullName>
    </submittedName>
</protein>
<evidence type="ECO:0000256" key="3">
    <source>
        <dbReference type="RuleBase" id="RU000363"/>
    </source>
</evidence>
<sequence>MAKRWLITGCSSGLGRALAARLAAEGEQVVATARRPEVLAELVEQGRGNLVAAGLDVRDQAQCEAAVELAVATFGGIDILVNNAAYGQFGAVEEVSDSELVAQFETNVFGPWRLTRAVLPMWRAQHSGHAIFVGSVAGLVPFPGLSAYNASKFALEGVAESLASEVAHLGVKVTLLQPGGFATSYSSSLVLPSQRIDDYAPIIGGTLSGVQGMNHAEAINSPELFADVVWRLSRMEKPPLRLPVGPDAEYFLSPAYAARLKEYDDVIEAGHHTLA</sequence>
<reference evidence="4 5" key="1">
    <citation type="submission" date="2018-10" db="EMBL/GenBank/DDBJ databases">
        <title>Sequencing the genomes of 1000 actinobacteria strains.</title>
        <authorList>
            <person name="Klenk H.-P."/>
        </authorList>
    </citation>
    <scope>NUCLEOTIDE SEQUENCE [LARGE SCALE GENOMIC DNA]</scope>
    <source>
        <strain evidence="4 5">DSM 45175</strain>
    </source>
</reference>
<dbReference type="PRINTS" id="PR00080">
    <property type="entry name" value="SDRFAMILY"/>
</dbReference>
<evidence type="ECO:0000313" key="5">
    <source>
        <dbReference type="Proteomes" id="UP000277671"/>
    </source>
</evidence>
<dbReference type="InterPro" id="IPR051911">
    <property type="entry name" value="SDR_oxidoreductase"/>
</dbReference>
<dbReference type="Proteomes" id="UP000277671">
    <property type="component" value="Unassembled WGS sequence"/>
</dbReference>
<dbReference type="PANTHER" id="PTHR43976:SF16">
    <property type="entry name" value="SHORT-CHAIN DEHYDROGENASE_REDUCTASE FAMILY PROTEIN"/>
    <property type="match status" value="1"/>
</dbReference>
<dbReference type="EMBL" id="RBKT01000001">
    <property type="protein sequence ID" value="RKR87440.1"/>
    <property type="molecule type" value="Genomic_DNA"/>
</dbReference>
<dbReference type="AlphaFoldDB" id="A0A495JEK9"/>
<comment type="similarity">
    <text evidence="1 3">Belongs to the short-chain dehydrogenases/reductases (SDR) family.</text>
</comment>
<organism evidence="4 5">
    <name type="scientific">Micromonospora pisi</name>
    <dbReference type="NCBI Taxonomy" id="589240"/>
    <lineage>
        <taxon>Bacteria</taxon>
        <taxon>Bacillati</taxon>
        <taxon>Actinomycetota</taxon>
        <taxon>Actinomycetes</taxon>
        <taxon>Micromonosporales</taxon>
        <taxon>Micromonosporaceae</taxon>
        <taxon>Micromonospora</taxon>
    </lineage>
</organism>
<accession>A0A495JEK9</accession>
<dbReference type="SUPFAM" id="SSF51735">
    <property type="entry name" value="NAD(P)-binding Rossmann-fold domains"/>
    <property type="match status" value="1"/>
</dbReference>
<gene>
    <name evidence="4" type="ORF">BDK92_1716</name>
</gene>
<dbReference type="PANTHER" id="PTHR43976">
    <property type="entry name" value="SHORT CHAIN DEHYDROGENASE"/>
    <property type="match status" value="1"/>
</dbReference>
<dbReference type="PRINTS" id="PR00081">
    <property type="entry name" value="GDHRDH"/>
</dbReference>
<evidence type="ECO:0000256" key="2">
    <source>
        <dbReference type="ARBA" id="ARBA00023002"/>
    </source>
</evidence>
<evidence type="ECO:0000313" key="4">
    <source>
        <dbReference type="EMBL" id="RKR87440.1"/>
    </source>
</evidence>
<dbReference type="OrthoDB" id="3178062at2"/>
<dbReference type="InterPro" id="IPR002347">
    <property type="entry name" value="SDR_fam"/>
</dbReference>
<dbReference type="InterPro" id="IPR020904">
    <property type="entry name" value="Sc_DH/Rdtase_CS"/>
</dbReference>